<evidence type="ECO:0000256" key="5">
    <source>
        <dbReference type="ARBA" id="ARBA00023002"/>
    </source>
</evidence>
<comment type="similarity">
    <text evidence="2 7">Belongs to the zinc-containing alcohol dehydrogenase family.</text>
</comment>
<evidence type="ECO:0000256" key="1">
    <source>
        <dbReference type="ARBA" id="ARBA00001947"/>
    </source>
</evidence>
<comment type="caution">
    <text evidence="9">The sequence shown here is derived from an EMBL/GenBank/DDBJ whole genome shotgun (WGS) entry which is preliminary data.</text>
</comment>
<evidence type="ECO:0000256" key="4">
    <source>
        <dbReference type="ARBA" id="ARBA00022833"/>
    </source>
</evidence>
<accession>A0A3M0CMD8</accession>
<dbReference type="SUPFAM" id="SSF50129">
    <property type="entry name" value="GroES-like"/>
    <property type="match status" value="1"/>
</dbReference>
<dbReference type="InterPro" id="IPR020843">
    <property type="entry name" value="ER"/>
</dbReference>
<evidence type="ECO:0000313" key="9">
    <source>
        <dbReference type="EMBL" id="RMB08219.1"/>
    </source>
</evidence>
<dbReference type="CDD" id="cd08296">
    <property type="entry name" value="CAD_like"/>
    <property type="match status" value="1"/>
</dbReference>
<dbReference type="Pfam" id="PF08240">
    <property type="entry name" value="ADH_N"/>
    <property type="match status" value="1"/>
</dbReference>
<keyword evidence="6" id="KW-0520">NAD</keyword>
<proteinExistence type="inferred from homology"/>
<keyword evidence="4 7" id="KW-0862">Zinc</keyword>
<dbReference type="InterPro" id="IPR011032">
    <property type="entry name" value="GroES-like_sf"/>
</dbReference>
<dbReference type="GO" id="GO:0005737">
    <property type="term" value="C:cytoplasm"/>
    <property type="evidence" value="ECO:0007669"/>
    <property type="project" value="TreeGrafter"/>
</dbReference>
<dbReference type="InterPro" id="IPR013149">
    <property type="entry name" value="ADH-like_C"/>
</dbReference>
<dbReference type="InterPro" id="IPR013154">
    <property type="entry name" value="ADH-like_N"/>
</dbReference>
<dbReference type="FunFam" id="3.40.50.720:FF:000039">
    <property type="entry name" value="Alcohol dehydrogenase AdhP"/>
    <property type="match status" value="1"/>
</dbReference>
<sequence length="339" mass="35422">MTDTMRAAVVPEAGADFELVERPVPAPDPSEVRVAVDACGICHSDVFVVEGTFPGVSYPRTPGHEVVGRVDAVGEDVTSWSEGDRVGAGWHGGHCFTCDPCRRGDFLQCENAEITGLTFDGGYAEYATVPAEALAAVPDDLDAVDAAPLLCAGVTTYNALRNSDARPGDVVAVVGVGGLGHLGIQYAHAAGFETVAISRSPEKRDLALDLGADHFVDASEDDPAEALQDLGGARVVLTTAPSADAIESVVGGLGTDGEVVVVGIPGEPVPVDVQHLVGTRSAVSGWGSGHARDSQDTLEFSDLRDITPVVERFALDEVDEAYQRMLDNDARFRAVLDIS</sequence>
<dbReference type="SMART" id="SM00829">
    <property type="entry name" value="PKS_ER"/>
    <property type="match status" value="1"/>
</dbReference>
<dbReference type="Pfam" id="PF00107">
    <property type="entry name" value="ADH_zinc_N"/>
    <property type="match status" value="1"/>
</dbReference>
<comment type="cofactor">
    <cofactor evidence="1 7">
        <name>Zn(2+)</name>
        <dbReference type="ChEBI" id="CHEBI:29105"/>
    </cofactor>
</comment>
<evidence type="ECO:0000256" key="2">
    <source>
        <dbReference type="ARBA" id="ARBA00008072"/>
    </source>
</evidence>
<dbReference type="GO" id="GO:0004022">
    <property type="term" value="F:alcohol dehydrogenase (NAD+) activity"/>
    <property type="evidence" value="ECO:0007669"/>
    <property type="project" value="TreeGrafter"/>
</dbReference>
<keyword evidence="5" id="KW-0560">Oxidoreductase</keyword>
<evidence type="ECO:0000313" key="10">
    <source>
        <dbReference type="Proteomes" id="UP000277326"/>
    </source>
</evidence>
<evidence type="ECO:0000256" key="6">
    <source>
        <dbReference type="ARBA" id="ARBA00023027"/>
    </source>
</evidence>
<dbReference type="GO" id="GO:0030554">
    <property type="term" value="F:adenyl nucleotide binding"/>
    <property type="evidence" value="ECO:0007669"/>
    <property type="project" value="UniProtKB-ARBA"/>
</dbReference>
<dbReference type="InterPro" id="IPR036291">
    <property type="entry name" value="NAD(P)-bd_dom_sf"/>
</dbReference>
<evidence type="ECO:0000256" key="7">
    <source>
        <dbReference type="RuleBase" id="RU361277"/>
    </source>
</evidence>
<dbReference type="PANTHER" id="PTHR42940">
    <property type="entry name" value="ALCOHOL DEHYDROGENASE 1-RELATED"/>
    <property type="match status" value="1"/>
</dbReference>
<dbReference type="AlphaFoldDB" id="A0A3M0CMD8"/>
<dbReference type="SUPFAM" id="SSF51735">
    <property type="entry name" value="NAD(P)-binding Rossmann-fold domains"/>
    <property type="match status" value="1"/>
</dbReference>
<dbReference type="PANTHER" id="PTHR42940:SF7">
    <property type="entry name" value="ALCOHOL DEHYDROGENASE-LIKE N-TERMINAL DOMAIN-CONTAINING PROTEIN"/>
    <property type="match status" value="1"/>
</dbReference>
<evidence type="ECO:0000256" key="3">
    <source>
        <dbReference type="ARBA" id="ARBA00022723"/>
    </source>
</evidence>
<protein>
    <submittedName>
        <fullName evidence="9">2-desacetyl-2-hydroxyethyl bacteriochlorophyllide A dehydrogenase</fullName>
    </submittedName>
</protein>
<dbReference type="GO" id="GO:0044281">
    <property type="term" value="P:small molecule metabolic process"/>
    <property type="evidence" value="ECO:0007669"/>
    <property type="project" value="UniProtKB-ARBA"/>
</dbReference>
<dbReference type="EMBL" id="REFS01000013">
    <property type="protein sequence ID" value="RMB08219.1"/>
    <property type="molecule type" value="Genomic_DNA"/>
</dbReference>
<gene>
    <name evidence="9" type="ORF">ATH50_3686</name>
</gene>
<keyword evidence="3 7" id="KW-0479">Metal-binding</keyword>
<organism evidence="9 10">
    <name type="scientific">Haloplanus aerogenes</name>
    <dbReference type="NCBI Taxonomy" id="660522"/>
    <lineage>
        <taxon>Archaea</taxon>
        <taxon>Methanobacteriati</taxon>
        <taxon>Methanobacteriota</taxon>
        <taxon>Stenosarchaea group</taxon>
        <taxon>Halobacteria</taxon>
        <taxon>Halobacteriales</taxon>
        <taxon>Haloferacaceae</taxon>
        <taxon>Haloplanus</taxon>
    </lineage>
</organism>
<evidence type="ECO:0000259" key="8">
    <source>
        <dbReference type="SMART" id="SM00829"/>
    </source>
</evidence>
<dbReference type="GO" id="GO:0008270">
    <property type="term" value="F:zinc ion binding"/>
    <property type="evidence" value="ECO:0007669"/>
    <property type="project" value="InterPro"/>
</dbReference>
<dbReference type="Gene3D" id="3.90.180.10">
    <property type="entry name" value="Medium-chain alcohol dehydrogenases, catalytic domain"/>
    <property type="match status" value="1"/>
</dbReference>
<name>A0A3M0CMD8_9EURY</name>
<reference evidence="9 10" key="1">
    <citation type="journal article" date="2015" name="Stand. Genomic Sci.">
        <title>Genomic Encyclopedia of Bacterial and Archaeal Type Strains, Phase III: the genomes of soil and plant-associated and newly described type strains.</title>
        <authorList>
            <person name="Whitman W.B."/>
            <person name="Woyke T."/>
            <person name="Klenk H.P."/>
            <person name="Zhou Y."/>
            <person name="Lilburn T.G."/>
            <person name="Beck B.J."/>
            <person name="De Vos P."/>
            <person name="Vandamme P."/>
            <person name="Eisen J.A."/>
            <person name="Garrity G."/>
            <person name="Hugenholtz P."/>
            <person name="Kyrpides N.C."/>
        </authorList>
    </citation>
    <scope>NUCLEOTIDE SEQUENCE [LARGE SCALE GENOMIC DNA]</scope>
    <source>
        <strain evidence="9 10">CGMCC 1.10124</strain>
    </source>
</reference>
<dbReference type="GO" id="GO:0043168">
    <property type="term" value="F:anion binding"/>
    <property type="evidence" value="ECO:0007669"/>
    <property type="project" value="UniProtKB-ARBA"/>
</dbReference>
<dbReference type="Gene3D" id="3.40.50.720">
    <property type="entry name" value="NAD(P)-binding Rossmann-like Domain"/>
    <property type="match status" value="1"/>
</dbReference>
<dbReference type="InterPro" id="IPR002328">
    <property type="entry name" value="ADH_Zn_CS"/>
</dbReference>
<feature type="domain" description="Enoyl reductase (ER)" evidence="8">
    <location>
        <begin position="14"/>
        <end position="336"/>
    </location>
</feature>
<dbReference type="PROSITE" id="PS00059">
    <property type="entry name" value="ADH_ZINC"/>
    <property type="match status" value="1"/>
</dbReference>
<dbReference type="Proteomes" id="UP000277326">
    <property type="component" value="Unassembled WGS sequence"/>
</dbReference>